<dbReference type="Pfam" id="PF06439">
    <property type="entry name" value="3keto-disac_hyd"/>
    <property type="match status" value="1"/>
</dbReference>
<dbReference type="EMBL" id="CP094358">
    <property type="protein sequence ID" value="UOB19183.1"/>
    <property type="molecule type" value="Genomic_DNA"/>
</dbReference>
<keyword evidence="3" id="KW-1185">Reference proteome</keyword>
<dbReference type="GO" id="GO:0016787">
    <property type="term" value="F:hydrolase activity"/>
    <property type="evidence" value="ECO:0007669"/>
    <property type="project" value="InterPro"/>
</dbReference>
<organism evidence="2 3">
    <name type="scientific">Abyssalbus ytuae</name>
    <dbReference type="NCBI Taxonomy" id="2926907"/>
    <lineage>
        <taxon>Bacteria</taxon>
        <taxon>Pseudomonadati</taxon>
        <taxon>Bacteroidota</taxon>
        <taxon>Flavobacteriia</taxon>
        <taxon>Flavobacteriales</taxon>
        <taxon>Flavobacteriaceae</taxon>
        <taxon>Abyssalbus</taxon>
    </lineage>
</organism>
<accession>A0A9E6ZWS0</accession>
<evidence type="ECO:0000313" key="2">
    <source>
        <dbReference type="EMBL" id="UOB19183.1"/>
    </source>
</evidence>
<dbReference type="KEGG" id="fbm:MQE35_07755"/>
<dbReference type="InterPro" id="IPR010496">
    <property type="entry name" value="AL/BT2_dom"/>
</dbReference>
<dbReference type="Proteomes" id="UP000831290">
    <property type="component" value="Chromosome"/>
</dbReference>
<dbReference type="RefSeq" id="WP_255845800.1">
    <property type="nucleotide sequence ID" value="NZ_CP094358.1"/>
</dbReference>
<name>A0A9E6ZWS0_9FLAO</name>
<evidence type="ECO:0000313" key="3">
    <source>
        <dbReference type="Proteomes" id="UP000831290"/>
    </source>
</evidence>
<sequence>MKKILIPALVFATVFACKQPQKEAKSEVSEIQQEEKQEITQPNPEWTYLFDGTSFKGWHIYNGGEVTDTTPWKIAYSAMVFDGRKEGPEYNLVTDKEYTDFKLSLEWKISEGGNSGVMWGVKEEEKYAQPYLTGPEIQVLDNEKHPDGKYPSHHAGALYDMIAPPENITNPVGEWNKYEIYINHKTNEGKVWLNGTLTAQFPLEGEEWATLIANSKFKDWEGFGKSKTGKICLQDHEDKVWYKNIKIQEL</sequence>
<dbReference type="AlphaFoldDB" id="A0A9E6ZWS0"/>
<dbReference type="PROSITE" id="PS51257">
    <property type="entry name" value="PROKAR_LIPOPROTEIN"/>
    <property type="match status" value="1"/>
</dbReference>
<evidence type="ECO:0000259" key="1">
    <source>
        <dbReference type="Pfam" id="PF06439"/>
    </source>
</evidence>
<reference evidence="2" key="1">
    <citation type="submission" date="2022-03" db="EMBL/GenBank/DDBJ databases">
        <title>Description of Abyssus ytuae gen. nov., sp. nov., a novel member of the family Flavobacteriaceae isolated from the sediment of Mariana Trench.</title>
        <authorList>
            <person name="Zhang J."/>
            <person name="Xu X."/>
        </authorList>
    </citation>
    <scope>NUCLEOTIDE SEQUENCE</scope>
    <source>
        <strain evidence="2">MT3330</strain>
    </source>
</reference>
<protein>
    <submittedName>
        <fullName evidence="2">DUF1080 domain-containing protein</fullName>
    </submittedName>
</protein>
<feature type="domain" description="3-keto-alpha-glucoside-1,2-lyase/3-keto-2-hydroxy-glucal hydratase" evidence="1">
    <location>
        <begin position="45"/>
        <end position="248"/>
    </location>
</feature>
<proteinExistence type="predicted"/>
<gene>
    <name evidence="2" type="ORF">MQE35_07755</name>
</gene>
<dbReference type="Gene3D" id="2.60.120.560">
    <property type="entry name" value="Exo-inulinase, domain 1"/>
    <property type="match status" value="1"/>
</dbReference>